<dbReference type="Gene3D" id="1.10.1020.10">
    <property type="entry name" value="Adenine-specific Methyltransferase, Domain 2"/>
    <property type="match status" value="1"/>
</dbReference>
<evidence type="ECO:0000256" key="2">
    <source>
        <dbReference type="ARBA" id="ARBA00011900"/>
    </source>
</evidence>
<sequence length="296" mass="33523">MPTRPYPSPLRYPGGKLKVANYVKLLFERNNLLDGDYAEPYAGGSSVALALLFDHYAARIFINDLDPAVYTFWRTVLDNPEGLKRLITDTPMTMDEWYNQRRTFLSPDSSPLELAFATFYLNRANRSGIILGGVIGGKQQTGNWKLDARFNRAELTQRIEKIARHSDRISVTNYDAQVFLQQVVPTMNNRSLTYLDPPYYVKGQGLYANAYGPDDHAAVAADVAALTKPWLVSYDNAPQILDLYQQFRPLEYGLSYSAQERRQGGEVMFFSHGLQLPNGISNPSKVPNKFLHKLPF</sequence>
<comment type="similarity">
    <text evidence="1">Belongs to the N(4)/N(6)-methyltransferase family.</text>
</comment>
<dbReference type="EC" id="2.1.1.72" evidence="2"/>
<dbReference type="InterPro" id="IPR023095">
    <property type="entry name" value="Ade_MeTrfase_dom_2"/>
</dbReference>
<dbReference type="PRINTS" id="PR00505">
    <property type="entry name" value="D12N6MTFRASE"/>
</dbReference>
<evidence type="ECO:0000313" key="7">
    <source>
        <dbReference type="EMBL" id="MBF9143490.1"/>
    </source>
</evidence>
<evidence type="ECO:0000256" key="6">
    <source>
        <dbReference type="ARBA" id="ARBA00047942"/>
    </source>
</evidence>
<accession>A0A931FM23</accession>
<dbReference type="Gene3D" id="3.40.50.150">
    <property type="entry name" value="Vaccinia Virus protein VP39"/>
    <property type="match status" value="1"/>
</dbReference>
<gene>
    <name evidence="7" type="ORF">I2I01_17735</name>
</gene>
<dbReference type="AlphaFoldDB" id="A0A931FM23"/>
<dbReference type="SUPFAM" id="SSF53335">
    <property type="entry name" value="S-adenosyl-L-methionine-dependent methyltransferases"/>
    <property type="match status" value="1"/>
</dbReference>
<dbReference type="PANTHER" id="PTHR30481">
    <property type="entry name" value="DNA ADENINE METHYLASE"/>
    <property type="match status" value="1"/>
</dbReference>
<protein>
    <recommendedName>
        <fullName evidence="2">site-specific DNA-methyltransferase (adenine-specific)</fullName>
        <ecNumber evidence="2">2.1.1.72</ecNumber>
    </recommendedName>
</protein>
<keyword evidence="5" id="KW-0949">S-adenosyl-L-methionine</keyword>
<evidence type="ECO:0000256" key="4">
    <source>
        <dbReference type="ARBA" id="ARBA00022679"/>
    </source>
</evidence>
<comment type="caution">
    <text evidence="7">The sequence shown here is derived from an EMBL/GenBank/DDBJ whole genome shotgun (WGS) entry which is preliminary data.</text>
</comment>
<organism evidence="7 8">
    <name type="scientific">Hymenobacter properus</name>
    <dbReference type="NCBI Taxonomy" id="2791026"/>
    <lineage>
        <taxon>Bacteria</taxon>
        <taxon>Pseudomonadati</taxon>
        <taxon>Bacteroidota</taxon>
        <taxon>Cytophagia</taxon>
        <taxon>Cytophagales</taxon>
        <taxon>Hymenobacteraceae</taxon>
        <taxon>Hymenobacter</taxon>
    </lineage>
</organism>
<dbReference type="Proteomes" id="UP000645610">
    <property type="component" value="Unassembled WGS sequence"/>
</dbReference>
<dbReference type="RefSeq" id="WP_196287841.1">
    <property type="nucleotide sequence ID" value="NZ_JADQDP010000004.1"/>
</dbReference>
<evidence type="ECO:0000256" key="3">
    <source>
        <dbReference type="ARBA" id="ARBA00022603"/>
    </source>
</evidence>
<dbReference type="Pfam" id="PF02086">
    <property type="entry name" value="MethyltransfD12"/>
    <property type="match status" value="1"/>
</dbReference>
<evidence type="ECO:0000256" key="5">
    <source>
        <dbReference type="ARBA" id="ARBA00022691"/>
    </source>
</evidence>
<dbReference type="PIRSF" id="PIRSF000398">
    <property type="entry name" value="M_m6A_EcoRV"/>
    <property type="match status" value="1"/>
</dbReference>
<keyword evidence="4" id="KW-0808">Transferase</keyword>
<dbReference type="GO" id="GO:0006298">
    <property type="term" value="P:mismatch repair"/>
    <property type="evidence" value="ECO:0007669"/>
    <property type="project" value="TreeGrafter"/>
</dbReference>
<dbReference type="PANTHER" id="PTHR30481:SF2">
    <property type="entry name" value="SITE-SPECIFIC DNA-METHYLTRANSFERASE (ADENINE-SPECIFIC)"/>
    <property type="match status" value="1"/>
</dbReference>
<dbReference type="InterPro" id="IPR029063">
    <property type="entry name" value="SAM-dependent_MTases_sf"/>
</dbReference>
<keyword evidence="3 7" id="KW-0489">Methyltransferase</keyword>
<comment type="catalytic activity">
    <reaction evidence="6">
        <text>a 2'-deoxyadenosine in DNA + S-adenosyl-L-methionine = an N(6)-methyl-2'-deoxyadenosine in DNA + S-adenosyl-L-homocysteine + H(+)</text>
        <dbReference type="Rhea" id="RHEA:15197"/>
        <dbReference type="Rhea" id="RHEA-COMP:12418"/>
        <dbReference type="Rhea" id="RHEA-COMP:12419"/>
        <dbReference type="ChEBI" id="CHEBI:15378"/>
        <dbReference type="ChEBI" id="CHEBI:57856"/>
        <dbReference type="ChEBI" id="CHEBI:59789"/>
        <dbReference type="ChEBI" id="CHEBI:90615"/>
        <dbReference type="ChEBI" id="CHEBI:90616"/>
        <dbReference type="EC" id="2.1.1.72"/>
    </reaction>
</comment>
<dbReference type="GO" id="GO:0009007">
    <property type="term" value="F:site-specific DNA-methyltransferase (adenine-specific) activity"/>
    <property type="evidence" value="ECO:0007669"/>
    <property type="project" value="UniProtKB-EC"/>
</dbReference>
<proteinExistence type="inferred from homology"/>
<reference evidence="7 8" key="1">
    <citation type="submission" date="2020-11" db="EMBL/GenBank/DDBJ databases">
        <authorList>
            <person name="Kim M.K."/>
        </authorList>
    </citation>
    <scope>NUCLEOTIDE SEQUENCE [LARGE SCALE GENOMIC DNA]</scope>
    <source>
        <strain evidence="7 8">BT439</strain>
    </source>
</reference>
<dbReference type="InterPro" id="IPR012327">
    <property type="entry name" value="MeTrfase_D12"/>
</dbReference>
<name>A0A931FM23_9BACT</name>
<dbReference type="GO" id="GO:0043565">
    <property type="term" value="F:sequence-specific DNA binding"/>
    <property type="evidence" value="ECO:0007669"/>
    <property type="project" value="TreeGrafter"/>
</dbReference>
<dbReference type="EMBL" id="JADQDP010000004">
    <property type="protein sequence ID" value="MBF9143490.1"/>
    <property type="molecule type" value="Genomic_DNA"/>
</dbReference>
<dbReference type="GO" id="GO:1904047">
    <property type="term" value="F:S-adenosyl-L-methionine binding"/>
    <property type="evidence" value="ECO:0007669"/>
    <property type="project" value="TreeGrafter"/>
</dbReference>
<evidence type="ECO:0000256" key="1">
    <source>
        <dbReference type="ARBA" id="ARBA00006594"/>
    </source>
</evidence>
<dbReference type="GO" id="GO:0032259">
    <property type="term" value="P:methylation"/>
    <property type="evidence" value="ECO:0007669"/>
    <property type="project" value="UniProtKB-KW"/>
</dbReference>
<evidence type="ECO:0000313" key="8">
    <source>
        <dbReference type="Proteomes" id="UP000645610"/>
    </source>
</evidence>
<dbReference type="InterPro" id="IPR012263">
    <property type="entry name" value="M_m6A_EcoRV"/>
</dbReference>
<keyword evidence="8" id="KW-1185">Reference proteome</keyword>
<dbReference type="GO" id="GO:0009307">
    <property type="term" value="P:DNA restriction-modification system"/>
    <property type="evidence" value="ECO:0007669"/>
    <property type="project" value="InterPro"/>
</dbReference>